<evidence type="ECO:0000313" key="8">
    <source>
        <dbReference type="Proteomes" id="UP000198728"/>
    </source>
</evidence>
<dbReference type="AlphaFoldDB" id="A0A1I1MXE2"/>
<dbReference type="RefSeq" id="WP_245758878.1">
    <property type="nucleotide sequence ID" value="NZ_FOLG01000011.1"/>
</dbReference>
<keyword evidence="3 4" id="KW-0408">Iron</keyword>
<evidence type="ECO:0000256" key="1">
    <source>
        <dbReference type="ARBA" id="ARBA00022617"/>
    </source>
</evidence>
<keyword evidence="2 4" id="KW-0479">Metal-binding</keyword>
<keyword evidence="5" id="KW-0732">Signal</keyword>
<sequence length="134" mass="13976">MNRFVPLLANVLLALAPVPSQAADSSPGPALYARYCATCHGGNVRGDGPTAAVLDIAPPDLTKLAALNGGTFPMERVLHRIDGRESLVAHGSPMPFYGAFFDGAPIVQADTPVGPVSASRPVLELANFLSNLQR</sequence>
<protein>
    <submittedName>
        <fullName evidence="7">Cytochrome c</fullName>
    </submittedName>
</protein>
<feature type="domain" description="Cytochrome c" evidence="6">
    <location>
        <begin position="23"/>
        <end position="133"/>
    </location>
</feature>
<dbReference type="PROSITE" id="PS51007">
    <property type="entry name" value="CYTC"/>
    <property type="match status" value="1"/>
</dbReference>
<accession>A0A1I1MXE2</accession>
<keyword evidence="1 4" id="KW-0349">Heme</keyword>
<evidence type="ECO:0000256" key="3">
    <source>
        <dbReference type="ARBA" id="ARBA00023004"/>
    </source>
</evidence>
<dbReference type="STRING" id="441112.SAMN04488094_1115"/>
<dbReference type="InterPro" id="IPR009056">
    <property type="entry name" value="Cyt_c-like_dom"/>
</dbReference>
<dbReference type="GO" id="GO:0046872">
    <property type="term" value="F:metal ion binding"/>
    <property type="evidence" value="ECO:0007669"/>
    <property type="project" value="UniProtKB-KW"/>
</dbReference>
<evidence type="ECO:0000259" key="6">
    <source>
        <dbReference type="PROSITE" id="PS51007"/>
    </source>
</evidence>
<organism evidence="7 8">
    <name type="scientific">Tropicimonas isoalkanivorans</name>
    <dbReference type="NCBI Taxonomy" id="441112"/>
    <lineage>
        <taxon>Bacteria</taxon>
        <taxon>Pseudomonadati</taxon>
        <taxon>Pseudomonadota</taxon>
        <taxon>Alphaproteobacteria</taxon>
        <taxon>Rhodobacterales</taxon>
        <taxon>Roseobacteraceae</taxon>
        <taxon>Tropicimonas</taxon>
    </lineage>
</organism>
<reference evidence="7 8" key="1">
    <citation type="submission" date="2016-10" db="EMBL/GenBank/DDBJ databases">
        <authorList>
            <person name="de Groot N.N."/>
        </authorList>
    </citation>
    <scope>NUCLEOTIDE SEQUENCE [LARGE SCALE GENOMIC DNA]</scope>
    <source>
        <strain evidence="7 8">DSM 19548</strain>
    </source>
</reference>
<dbReference type="Pfam" id="PF00034">
    <property type="entry name" value="Cytochrom_C"/>
    <property type="match status" value="1"/>
</dbReference>
<dbReference type="EMBL" id="FOLG01000011">
    <property type="protein sequence ID" value="SFC89776.1"/>
    <property type="molecule type" value="Genomic_DNA"/>
</dbReference>
<dbReference type="GO" id="GO:0009055">
    <property type="term" value="F:electron transfer activity"/>
    <property type="evidence" value="ECO:0007669"/>
    <property type="project" value="InterPro"/>
</dbReference>
<gene>
    <name evidence="7" type="ORF">SAMN04488094_1115</name>
</gene>
<name>A0A1I1MXE2_9RHOB</name>
<keyword evidence="8" id="KW-1185">Reference proteome</keyword>
<proteinExistence type="predicted"/>
<feature type="signal peptide" evidence="5">
    <location>
        <begin position="1"/>
        <end position="22"/>
    </location>
</feature>
<dbReference type="Proteomes" id="UP000198728">
    <property type="component" value="Unassembled WGS sequence"/>
</dbReference>
<evidence type="ECO:0000256" key="4">
    <source>
        <dbReference type="PROSITE-ProRule" id="PRU00433"/>
    </source>
</evidence>
<evidence type="ECO:0000256" key="2">
    <source>
        <dbReference type="ARBA" id="ARBA00022723"/>
    </source>
</evidence>
<feature type="chain" id="PRO_5011721528" evidence="5">
    <location>
        <begin position="23"/>
        <end position="134"/>
    </location>
</feature>
<evidence type="ECO:0000313" key="7">
    <source>
        <dbReference type="EMBL" id="SFC89776.1"/>
    </source>
</evidence>
<dbReference type="SUPFAM" id="SSF46626">
    <property type="entry name" value="Cytochrome c"/>
    <property type="match status" value="1"/>
</dbReference>
<evidence type="ECO:0000256" key="5">
    <source>
        <dbReference type="SAM" id="SignalP"/>
    </source>
</evidence>
<dbReference type="InterPro" id="IPR036909">
    <property type="entry name" value="Cyt_c-like_dom_sf"/>
</dbReference>
<dbReference type="Gene3D" id="1.10.760.10">
    <property type="entry name" value="Cytochrome c-like domain"/>
    <property type="match status" value="1"/>
</dbReference>
<dbReference type="GO" id="GO:0020037">
    <property type="term" value="F:heme binding"/>
    <property type="evidence" value="ECO:0007669"/>
    <property type="project" value="InterPro"/>
</dbReference>